<evidence type="ECO:0000313" key="4">
    <source>
        <dbReference type="Proteomes" id="UP001274896"/>
    </source>
</evidence>
<reference evidence="3" key="1">
    <citation type="submission" date="2023-06" db="EMBL/GenBank/DDBJ databases">
        <title>Male Hemibagrus guttatus genome.</title>
        <authorList>
            <person name="Bian C."/>
        </authorList>
    </citation>
    <scope>NUCLEOTIDE SEQUENCE</scope>
    <source>
        <strain evidence="3">Male_cb2023</strain>
        <tissue evidence="3">Muscle</tissue>
    </source>
</reference>
<name>A0AAE0QB20_9TELE</name>
<feature type="compositionally biased region" description="Basic and acidic residues" evidence="2">
    <location>
        <begin position="153"/>
        <end position="172"/>
    </location>
</feature>
<keyword evidence="1" id="KW-0175">Coiled coil</keyword>
<feature type="coiled-coil region" evidence="1">
    <location>
        <begin position="689"/>
        <end position="744"/>
    </location>
</feature>
<evidence type="ECO:0000313" key="3">
    <source>
        <dbReference type="EMBL" id="KAK3516906.1"/>
    </source>
</evidence>
<keyword evidence="4" id="KW-1185">Reference proteome</keyword>
<feature type="coiled-coil region" evidence="1">
    <location>
        <begin position="510"/>
        <end position="659"/>
    </location>
</feature>
<accession>A0AAE0QB20</accession>
<evidence type="ECO:0000256" key="1">
    <source>
        <dbReference type="SAM" id="Coils"/>
    </source>
</evidence>
<dbReference type="AlphaFoldDB" id="A0AAE0QB20"/>
<organism evidence="3 4">
    <name type="scientific">Hemibagrus guttatus</name>
    <dbReference type="NCBI Taxonomy" id="175788"/>
    <lineage>
        <taxon>Eukaryota</taxon>
        <taxon>Metazoa</taxon>
        <taxon>Chordata</taxon>
        <taxon>Craniata</taxon>
        <taxon>Vertebrata</taxon>
        <taxon>Euteleostomi</taxon>
        <taxon>Actinopterygii</taxon>
        <taxon>Neopterygii</taxon>
        <taxon>Teleostei</taxon>
        <taxon>Ostariophysi</taxon>
        <taxon>Siluriformes</taxon>
        <taxon>Bagridae</taxon>
        <taxon>Hemibagrus</taxon>
    </lineage>
</organism>
<comment type="caution">
    <text evidence="3">The sequence shown here is derived from an EMBL/GenBank/DDBJ whole genome shotgun (WGS) entry which is preliminary data.</text>
</comment>
<feature type="region of interest" description="Disordered" evidence="2">
    <location>
        <begin position="41"/>
        <end position="178"/>
    </location>
</feature>
<feature type="compositionally biased region" description="Low complexity" evidence="2">
    <location>
        <begin position="111"/>
        <end position="131"/>
    </location>
</feature>
<dbReference type="PANTHER" id="PTHR31075:SF2">
    <property type="entry name" value="CENTROSOMAL PROTEIN OF 85 KDA-LIKE"/>
    <property type="match status" value="1"/>
</dbReference>
<protein>
    <recommendedName>
        <fullName evidence="5">Centrosomal protein of 85 kDa-like</fullName>
    </recommendedName>
</protein>
<feature type="compositionally biased region" description="Polar residues" evidence="2">
    <location>
        <begin position="101"/>
        <end position="110"/>
    </location>
</feature>
<dbReference type="GO" id="GO:0005813">
    <property type="term" value="C:centrosome"/>
    <property type="evidence" value="ECO:0007669"/>
    <property type="project" value="TreeGrafter"/>
</dbReference>
<feature type="compositionally biased region" description="Polar residues" evidence="2">
    <location>
        <begin position="143"/>
        <end position="152"/>
    </location>
</feature>
<dbReference type="InterPro" id="IPR040210">
    <property type="entry name" value="Cep85/Cep85L"/>
</dbReference>
<sequence>MKSTEMWSRNDFEDGLDIYKTGSSASSPGWVPGCESAWHGSSSISSSNRARRHSAASDSADTGIGTSCSDSVEDHSSSSGTLSFQPLRSQGSIPTAHVMPSPSSSKLSVTQSVPSSPWNSSQLSSPVSSPLDMKDPRPVRRWSSLTRLSGQEKSGRTSCHPDAHGSLDRSLLRADSSPLKPSTLDLSYSALPESRASLVMPRGHSLGHQAVGGSPIQPSVRTQMWLSEQMEFRPEGVSTWLSEQQQRDRMRQETELSQSRVLAERFSSGHMSLTRMSMSKQHDDNQHEVEQQVETSVVGEIHGADVSAGVSEQDDLGARARSEAPCGSGGGRAQRVVPGGGRGASVWNLDIEFKDVIHITDFSQFSKMTDIRTPLAFSRAINVFLYLKKKMKLSSEKIFISQMLGGAPLPVNTLVKIKEGLLRQRELEINRQKQQILQLHARIRENELRAQQVLQNQRGRCDDSYVLKSKESPMDSPASSLHSPQPPLCCENGELARRLASSELEVIHLKEFLKQNTQKYTEDIKKLEEKVFCVLDFSHMLQAEPMKTRDRYISSLKKKCQREQEQNQEKQQRIETLEKYLADLPSLDEVHTQAQQLEEVQTKAQTLQDTVAQLERSLEESRTPLQEKDALIERQAKREKELVAAVQSLQEKVEKCLEDGVRLPMLDLKQLEKENARLLEQQSHNSTLIDSQKQQIDRLTLELTALEKRLQKERAITQELHKQLVEREEDLETLSKHAQQKQQQHVENDTGLEEASSLLKEMSLCLLDLKALCSILTQRAQGKEPNLALLLGIKSMSCSSEESETPLVEDGLRVKMLEVHQLRKDIDELRTIISDRYAQDMGENCVTQ</sequence>
<feature type="compositionally biased region" description="Polar residues" evidence="2">
    <location>
        <begin position="80"/>
        <end position="93"/>
    </location>
</feature>
<evidence type="ECO:0008006" key="5">
    <source>
        <dbReference type="Google" id="ProtNLM"/>
    </source>
</evidence>
<dbReference type="EMBL" id="JAUCMX010000019">
    <property type="protein sequence ID" value="KAK3516906.1"/>
    <property type="molecule type" value="Genomic_DNA"/>
</dbReference>
<proteinExistence type="predicted"/>
<dbReference type="Proteomes" id="UP001274896">
    <property type="component" value="Unassembled WGS sequence"/>
</dbReference>
<dbReference type="PANTHER" id="PTHR31075">
    <property type="entry name" value="CENTROSOMAL PROTEIN OF 85 KDA"/>
    <property type="match status" value="1"/>
</dbReference>
<evidence type="ECO:0000256" key="2">
    <source>
        <dbReference type="SAM" id="MobiDB-lite"/>
    </source>
</evidence>
<gene>
    <name evidence="3" type="ORF">QTP70_028275</name>
</gene>